<evidence type="ECO:0000313" key="2">
    <source>
        <dbReference type="Proteomes" id="UP001362999"/>
    </source>
</evidence>
<reference evidence="1 2" key="1">
    <citation type="journal article" date="2024" name="J Genomics">
        <title>Draft genome sequencing and assembly of Favolaschia claudopus CIRM-BRFM 2984 isolated from oak limbs.</title>
        <authorList>
            <person name="Navarro D."/>
            <person name="Drula E."/>
            <person name="Chaduli D."/>
            <person name="Cazenave R."/>
            <person name="Ahrendt S."/>
            <person name="Wang J."/>
            <person name="Lipzen A."/>
            <person name="Daum C."/>
            <person name="Barry K."/>
            <person name="Grigoriev I.V."/>
            <person name="Favel A."/>
            <person name="Rosso M.N."/>
            <person name="Martin F."/>
        </authorList>
    </citation>
    <scope>NUCLEOTIDE SEQUENCE [LARGE SCALE GENOMIC DNA]</scope>
    <source>
        <strain evidence="1 2">CIRM-BRFM 2984</strain>
    </source>
</reference>
<dbReference type="AlphaFoldDB" id="A0AAW0AL96"/>
<sequence>MPSSLCATMSAAPNPTLQVNHISTHQARRDAAILLVRHIDDRATRRPRESRSSLQNYRSLLTSSTPRRALSLNSCNSDHLYPQPLERTSSLQMLHHPPRRSRLRLRLLRIEVDRAREACRPRGRLSRHGGISLHSKDEIRYDICTVYPRCRPALHSSRKHVPFEHDATGVFAAPVGTKSTTILHTAASSTTATGFVYERRPPLRSLLPASTSWSRDFLPLTCSYGEYDSARVPFVVCL</sequence>
<organism evidence="1 2">
    <name type="scientific">Favolaschia claudopus</name>
    <dbReference type="NCBI Taxonomy" id="2862362"/>
    <lineage>
        <taxon>Eukaryota</taxon>
        <taxon>Fungi</taxon>
        <taxon>Dikarya</taxon>
        <taxon>Basidiomycota</taxon>
        <taxon>Agaricomycotina</taxon>
        <taxon>Agaricomycetes</taxon>
        <taxon>Agaricomycetidae</taxon>
        <taxon>Agaricales</taxon>
        <taxon>Marasmiineae</taxon>
        <taxon>Mycenaceae</taxon>
        <taxon>Favolaschia</taxon>
    </lineage>
</organism>
<name>A0AAW0AL96_9AGAR</name>
<keyword evidence="2" id="KW-1185">Reference proteome</keyword>
<protein>
    <submittedName>
        <fullName evidence="1">Uncharacterized protein</fullName>
    </submittedName>
</protein>
<dbReference type="Proteomes" id="UP001362999">
    <property type="component" value="Unassembled WGS sequence"/>
</dbReference>
<comment type="caution">
    <text evidence="1">The sequence shown here is derived from an EMBL/GenBank/DDBJ whole genome shotgun (WGS) entry which is preliminary data.</text>
</comment>
<accession>A0AAW0AL96</accession>
<gene>
    <name evidence="1" type="ORF">R3P38DRAFT_3206266</name>
</gene>
<proteinExistence type="predicted"/>
<dbReference type="EMBL" id="JAWWNJ010000058">
    <property type="protein sequence ID" value="KAK7013704.1"/>
    <property type="molecule type" value="Genomic_DNA"/>
</dbReference>
<evidence type="ECO:0000313" key="1">
    <source>
        <dbReference type="EMBL" id="KAK7013704.1"/>
    </source>
</evidence>